<reference evidence="2" key="1">
    <citation type="submission" date="2022-10" db="EMBL/GenBank/DDBJ databases">
        <title>Tapping the CABI collections for fungal endophytes: first genome assemblies for Collariella, Neodidymelliopsis, Ascochyta clinopodiicola, Didymella pomorum, Didymosphaeria variabile, Neocosmospora piperis and Neocucurbitaria cava.</title>
        <authorList>
            <person name="Hill R."/>
        </authorList>
    </citation>
    <scope>NUCLEOTIDE SEQUENCE</scope>
    <source>
        <strain evidence="2">IMI 356815</strain>
    </source>
</reference>
<dbReference type="PANTHER" id="PTHR15615:SF117">
    <property type="entry name" value="PHO85 CYCLIN PHO80"/>
    <property type="match status" value="1"/>
</dbReference>
<accession>A0A9W9C6D8</accession>
<organism evidence="2 3">
    <name type="scientific">Didymosphaeria variabile</name>
    <dbReference type="NCBI Taxonomy" id="1932322"/>
    <lineage>
        <taxon>Eukaryota</taxon>
        <taxon>Fungi</taxon>
        <taxon>Dikarya</taxon>
        <taxon>Ascomycota</taxon>
        <taxon>Pezizomycotina</taxon>
        <taxon>Dothideomycetes</taxon>
        <taxon>Pleosporomycetidae</taxon>
        <taxon>Pleosporales</taxon>
        <taxon>Massarineae</taxon>
        <taxon>Didymosphaeriaceae</taxon>
        <taxon>Didymosphaeria</taxon>
    </lineage>
</organism>
<keyword evidence="3" id="KW-1185">Reference proteome</keyword>
<dbReference type="AlphaFoldDB" id="A0A9W9C6D8"/>
<dbReference type="InterPro" id="IPR036915">
    <property type="entry name" value="Cyclin-like_sf"/>
</dbReference>
<comment type="caution">
    <text evidence="2">The sequence shown here is derived from an EMBL/GenBank/DDBJ whole genome shotgun (WGS) entry which is preliminary data.</text>
</comment>
<feature type="compositionally biased region" description="Polar residues" evidence="1">
    <location>
        <begin position="44"/>
        <end position="59"/>
    </location>
</feature>
<feature type="compositionally biased region" description="Low complexity" evidence="1">
    <location>
        <begin position="174"/>
        <end position="191"/>
    </location>
</feature>
<dbReference type="SUPFAM" id="SSF47954">
    <property type="entry name" value="Cyclin-like"/>
    <property type="match status" value="1"/>
</dbReference>
<dbReference type="Pfam" id="PF08613">
    <property type="entry name" value="Cyclin"/>
    <property type="match status" value="1"/>
</dbReference>
<sequence>MLSSSPNLSSAPASPVATFQNLRKSPYHAARRRQSSSVAPPRPQLSSGPTPAQPQQSPVLSFARSPRTTYSPRQTIASRKYADAGTQYSPDGFPPTYRPQPPPIAPTADSAPTTQPPQTTVTIERGDSSAEVTITEPPEPSLRVDPQPAVPAQTTQPSRRASRDKEKVPPRVLQKPQNEAAAAPEEQSSPAKRARPQSGTIKVMPLKYETCDMKDLGILVSDMLMELVRLNDDMPLRDGQLTRFHSRAPPAISVKDYLFRLIVHATISPPILLSMVFYVDKLCSMYPAFTISSLTVHRFLITAATVAAKGLSDSFWTNSLYAKVGGVSLRELALLELEFLRKLDWRIVPKPEVLVDYYRGLVERGEGYVMEKEAGSEGSSTPPDSSAASSRIEALVSSNGSSDS</sequence>
<dbReference type="GO" id="GO:0005634">
    <property type="term" value="C:nucleus"/>
    <property type="evidence" value="ECO:0007669"/>
    <property type="project" value="TreeGrafter"/>
</dbReference>
<evidence type="ECO:0000313" key="3">
    <source>
        <dbReference type="Proteomes" id="UP001140513"/>
    </source>
</evidence>
<feature type="compositionally biased region" description="Pro residues" evidence="1">
    <location>
        <begin position="92"/>
        <end position="105"/>
    </location>
</feature>
<feature type="region of interest" description="Disordered" evidence="1">
    <location>
        <begin position="1"/>
        <end position="198"/>
    </location>
</feature>
<gene>
    <name evidence="2" type="primary">PHO80</name>
    <name evidence="2" type="ORF">N0V89_009249</name>
</gene>
<feature type="compositionally biased region" description="Low complexity" evidence="1">
    <location>
        <begin position="146"/>
        <end position="157"/>
    </location>
</feature>
<feature type="compositionally biased region" description="Low complexity" evidence="1">
    <location>
        <begin position="106"/>
        <end position="122"/>
    </location>
</feature>
<feature type="region of interest" description="Disordered" evidence="1">
    <location>
        <begin position="372"/>
        <end position="404"/>
    </location>
</feature>
<name>A0A9W9C6D8_9PLEO</name>
<feature type="compositionally biased region" description="Low complexity" evidence="1">
    <location>
        <begin position="1"/>
        <end position="15"/>
    </location>
</feature>
<feature type="compositionally biased region" description="Low complexity" evidence="1">
    <location>
        <begin position="379"/>
        <end position="390"/>
    </location>
</feature>
<dbReference type="GO" id="GO:0000307">
    <property type="term" value="C:cyclin-dependent protein kinase holoenzyme complex"/>
    <property type="evidence" value="ECO:0007669"/>
    <property type="project" value="TreeGrafter"/>
</dbReference>
<feature type="compositionally biased region" description="Basic residues" evidence="1">
    <location>
        <begin position="25"/>
        <end position="34"/>
    </location>
</feature>
<dbReference type="GO" id="GO:0019901">
    <property type="term" value="F:protein kinase binding"/>
    <property type="evidence" value="ECO:0007669"/>
    <property type="project" value="InterPro"/>
</dbReference>
<protein>
    <submittedName>
        <fullName evidence="2">Pho80p cyclin</fullName>
    </submittedName>
</protein>
<dbReference type="InterPro" id="IPR013922">
    <property type="entry name" value="Cyclin_PHO80-like"/>
</dbReference>
<evidence type="ECO:0000313" key="2">
    <source>
        <dbReference type="EMBL" id="KAJ4347877.1"/>
    </source>
</evidence>
<dbReference type="Proteomes" id="UP001140513">
    <property type="component" value="Unassembled WGS sequence"/>
</dbReference>
<dbReference type="RefSeq" id="XP_056067265.1">
    <property type="nucleotide sequence ID" value="XM_056218000.1"/>
</dbReference>
<feature type="compositionally biased region" description="Polar residues" evidence="1">
    <location>
        <begin position="66"/>
        <end position="77"/>
    </location>
</feature>
<dbReference type="GO" id="GO:0016538">
    <property type="term" value="F:cyclin-dependent protein serine/threonine kinase regulator activity"/>
    <property type="evidence" value="ECO:0007669"/>
    <property type="project" value="TreeGrafter"/>
</dbReference>
<dbReference type="PANTHER" id="PTHR15615">
    <property type="match status" value="1"/>
</dbReference>
<dbReference type="GeneID" id="80912779"/>
<evidence type="ECO:0000256" key="1">
    <source>
        <dbReference type="SAM" id="MobiDB-lite"/>
    </source>
</evidence>
<dbReference type="OrthoDB" id="337735at2759"/>
<dbReference type="EMBL" id="JAPEUX010000007">
    <property type="protein sequence ID" value="KAJ4347877.1"/>
    <property type="molecule type" value="Genomic_DNA"/>
</dbReference>
<dbReference type="CDD" id="cd20558">
    <property type="entry name" value="CYCLIN_ScPCL7-like"/>
    <property type="match status" value="1"/>
</dbReference>
<proteinExistence type="predicted"/>
<dbReference type="Gene3D" id="1.10.472.10">
    <property type="entry name" value="Cyclin-like"/>
    <property type="match status" value="1"/>
</dbReference>